<dbReference type="AlphaFoldDB" id="A0A0C9SQD1"/>
<reference evidence="3 4" key="1">
    <citation type="submission" date="2014-06" db="EMBL/GenBank/DDBJ databases">
        <title>Evolutionary Origins and Diversification of the Mycorrhizal Mutualists.</title>
        <authorList>
            <consortium name="DOE Joint Genome Institute"/>
            <consortium name="Mycorrhizal Genomics Consortium"/>
            <person name="Kohler A."/>
            <person name="Kuo A."/>
            <person name="Nagy L.G."/>
            <person name="Floudas D."/>
            <person name="Copeland A."/>
            <person name="Barry K.W."/>
            <person name="Cichocki N."/>
            <person name="Veneault-Fourrey C."/>
            <person name="LaButti K."/>
            <person name="Lindquist E.A."/>
            <person name="Lipzen A."/>
            <person name="Lundell T."/>
            <person name="Morin E."/>
            <person name="Murat C."/>
            <person name="Riley R."/>
            <person name="Ohm R."/>
            <person name="Sun H."/>
            <person name="Tunlid A."/>
            <person name="Henrissat B."/>
            <person name="Grigoriev I.V."/>
            <person name="Hibbett D.S."/>
            <person name="Martin F."/>
        </authorList>
    </citation>
    <scope>NUCLEOTIDE SEQUENCE [LARGE SCALE GENOMIC DNA]</scope>
    <source>
        <strain evidence="3 4">FD-325 SS-3</strain>
    </source>
</reference>
<accession>A0A0C9SQD1</accession>
<organism evidence="3 4">
    <name type="scientific">Plicaturopsis crispa FD-325 SS-3</name>
    <dbReference type="NCBI Taxonomy" id="944288"/>
    <lineage>
        <taxon>Eukaryota</taxon>
        <taxon>Fungi</taxon>
        <taxon>Dikarya</taxon>
        <taxon>Basidiomycota</taxon>
        <taxon>Agaricomycotina</taxon>
        <taxon>Agaricomycetes</taxon>
        <taxon>Agaricomycetidae</taxon>
        <taxon>Amylocorticiales</taxon>
        <taxon>Amylocorticiaceae</taxon>
        <taxon>Plicatura</taxon>
        <taxon>Plicaturopsis crispa</taxon>
    </lineage>
</organism>
<sequence>MTEEDLLGIYEDVLALPPTAPELQSQGSLRQPSHYEVDAAIVHTVASRLPPLPASQSPPLSRFLRSRHTQLTALPGPIAIEEYASAHRRVITHLERVAERIETVDAAPPHLALGLLAPSEWAALVRVCIYEKDYDAAERATLVMQRVGADADVSVNVILEEYANLGNVARFEAFLGRSLQDSPSPHRIDQHIKVHLRAAPPHAFPTRALALAHNYETHGHLPALQTYTRLIAALLAAPTPTAHAHAFDLFAHMRYVAHPTPDAFLYALMLRACASSPVVAAEPERALDLWTEMTVDKGIAPTAHAYDAVILALARAGGRSYVAEAFRLARQMLDAHRDARGRSAFRPGRRTFAALLEGAKRVGDLARARWILAEMVRGVAGDGVEGAEDLFVDEAIMLHVFHAYAAYKPPFRRSAVKQSAEAATEDSHVPAESSDEVSDGSTGDGGLPTALEAPSFSQIPPQTRSEVVGEARALFARVLADTGASPHAQSRESQFLVDGKFSRVVLTPRLLNAYLAVFYAHAPIQSGRTLFVEVAALGVGRNERSYVEALERCSHARKEERHVAAEWAAELWAEWEVMETRGREEGKPLSARMVERAHTAMIRISTLLRNLPRAVEQLKNFVRRYPPSDVRAAPIKPAFRSTRTSLVGERPLVRMIPSTDIPDDGVPPLLLFRDLEILHHRLVAAGSTQRDAIGYVKYVCKAYEGSLRMRRINTLRAEPESRDRPAA</sequence>
<evidence type="ECO:0008006" key="5">
    <source>
        <dbReference type="Google" id="ProtNLM"/>
    </source>
</evidence>
<dbReference type="Proteomes" id="UP000053263">
    <property type="component" value="Unassembled WGS sequence"/>
</dbReference>
<dbReference type="PANTHER" id="PTHR47942">
    <property type="entry name" value="TETRATRICOPEPTIDE REPEAT (TPR)-LIKE SUPERFAMILY PROTEIN-RELATED"/>
    <property type="match status" value="1"/>
</dbReference>
<evidence type="ECO:0000313" key="3">
    <source>
        <dbReference type="EMBL" id="KII83612.1"/>
    </source>
</evidence>
<evidence type="ECO:0000256" key="2">
    <source>
        <dbReference type="SAM" id="MobiDB-lite"/>
    </source>
</evidence>
<evidence type="ECO:0000256" key="1">
    <source>
        <dbReference type="ARBA" id="ARBA00022737"/>
    </source>
</evidence>
<dbReference type="Gene3D" id="1.25.40.10">
    <property type="entry name" value="Tetratricopeptide repeat domain"/>
    <property type="match status" value="1"/>
</dbReference>
<dbReference type="InterPro" id="IPR011990">
    <property type="entry name" value="TPR-like_helical_dom_sf"/>
</dbReference>
<dbReference type="EMBL" id="KN832575">
    <property type="protein sequence ID" value="KII83612.1"/>
    <property type="molecule type" value="Genomic_DNA"/>
</dbReference>
<name>A0A0C9SQD1_PLICR</name>
<protein>
    <recommendedName>
        <fullName evidence="5">Pentacotripeptide-repeat region of PRORP domain-containing protein</fullName>
    </recommendedName>
</protein>
<keyword evidence="4" id="KW-1185">Reference proteome</keyword>
<proteinExistence type="predicted"/>
<feature type="region of interest" description="Disordered" evidence="2">
    <location>
        <begin position="418"/>
        <end position="462"/>
    </location>
</feature>
<gene>
    <name evidence="3" type="ORF">PLICRDRAFT_58314</name>
</gene>
<evidence type="ECO:0000313" key="4">
    <source>
        <dbReference type="Proteomes" id="UP000053263"/>
    </source>
</evidence>
<dbReference type="HOGENOM" id="CLU_014664_1_0_1"/>
<keyword evidence="1" id="KW-0677">Repeat</keyword>
<dbReference type="OrthoDB" id="5588846at2759"/>
<dbReference type="InterPro" id="IPR051222">
    <property type="entry name" value="PPR/CCM1_RNA-binding"/>
</dbReference>